<comment type="caution">
    <text evidence="4">The sequence shown here is derived from an EMBL/GenBank/DDBJ whole genome shotgun (WGS) entry which is preliminary data.</text>
</comment>
<evidence type="ECO:0000256" key="1">
    <source>
        <dbReference type="ARBA" id="ARBA00022842"/>
    </source>
</evidence>
<dbReference type="EMBL" id="DTIB01000064">
    <property type="protein sequence ID" value="HGB24935.1"/>
    <property type="molecule type" value="Genomic_DNA"/>
</dbReference>
<evidence type="ECO:0008006" key="5">
    <source>
        <dbReference type="Google" id="ProtNLM"/>
    </source>
</evidence>
<dbReference type="InterPro" id="IPR007566">
    <property type="entry name" value="PEP_COase_arc-type"/>
</dbReference>
<dbReference type="GO" id="GO:0015977">
    <property type="term" value="P:carbon fixation"/>
    <property type="evidence" value="ECO:0007669"/>
    <property type="project" value="UniProtKB-KW"/>
</dbReference>
<keyword evidence="3" id="KW-0120">Carbon dioxide fixation</keyword>
<evidence type="ECO:0000256" key="2">
    <source>
        <dbReference type="ARBA" id="ARBA00023239"/>
    </source>
</evidence>
<dbReference type="AlphaFoldDB" id="A0A7C3SN23"/>
<proteinExistence type="predicted"/>
<sequence length="251" mass="27218">MVTVRLPNPRLEGEERLVLALTAAALANRYAGVVLGVRAVKWLVLPMLEDPQEIFSVRTTALSIGKALEVGESQLVPLLESVESQLRIREYLSALTHLYGDGLEGQPLRVFVGKSDAAVMSGHVASALSARYALWEAARFGREKGVAVAPIAGMGSPTFRGGLNNPSLVSLEVEAYRGFMTATVQSAIRYDSQPDTYRSVAERLRLGCGSAPNPVEGEALSIAEEAKRWYTSTLRRYAGILRLYAKEVAPD</sequence>
<protein>
    <recommendedName>
        <fullName evidence="5">Phosphoenolpyruvate carboxylase</fullName>
    </recommendedName>
</protein>
<keyword evidence="1" id="KW-0460">Magnesium</keyword>
<name>A0A7C3SN23_THEPE</name>
<dbReference type="InterPro" id="IPR015813">
    <property type="entry name" value="Pyrv/PenolPyrv_kinase-like_dom"/>
</dbReference>
<dbReference type="Pfam" id="PF14010">
    <property type="entry name" value="PEPcase_2"/>
    <property type="match status" value="1"/>
</dbReference>
<organism evidence="4">
    <name type="scientific">Thermofilum pendens</name>
    <dbReference type="NCBI Taxonomy" id="2269"/>
    <lineage>
        <taxon>Archaea</taxon>
        <taxon>Thermoproteota</taxon>
        <taxon>Thermoprotei</taxon>
        <taxon>Thermofilales</taxon>
        <taxon>Thermofilaceae</taxon>
        <taxon>Thermofilum</taxon>
    </lineage>
</organism>
<reference evidence="4" key="1">
    <citation type="journal article" date="2020" name="mSystems">
        <title>Genome- and Community-Level Interaction Insights into Carbon Utilization and Element Cycling Functions of Hydrothermarchaeota in Hydrothermal Sediment.</title>
        <authorList>
            <person name="Zhou Z."/>
            <person name="Liu Y."/>
            <person name="Xu W."/>
            <person name="Pan J."/>
            <person name="Luo Z.H."/>
            <person name="Li M."/>
        </authorList>
    </citation>
    <scope>NUCLEOTIDE SEQUENCE [LARGE SCALE GENOMIC DNA]</scope>
    <source>
        <strain evidence="4">SpSt-8</strain>
    </source>
</reference>
<evidence type="ECO:0000313" key="4">
    <source>
        <dbReference type="EMBL" id="HGB24935.1"/>
    </source>
</evidence>
<dbReference type="GO" id="GO:0008964">
    <property type="term" value="F:phosphoenolpyruvate carboxylase activity"/>
    <property type="evidence" value="ECO:0007669"/>
    <property type="project" value="InterPro"/>
</dbReference>
<evidence type="ECO:0000256" key="3">
    <source>
        <dbReference type="ARBA" id="ARBA00023300"/>
    </source>
</evidence>
<dbReference type="GO" id="GO:0006099">
    <property type="term" value="P:tricarboxylic acid cycle"/>
    <property type="evidence" value="ECO:0007669"/>
    <property type="project" value="InterPro"/>
</dbReference>
<accession>A0A7C3SN23</accession>
<keyword evidence="2" id="KW-0456">Lyase</keyword>
<gene>
    <name evidence="4" type="ORF">ENV88_02625</name>
</gene>
<dbReference type="SUPFAM" id="SSF51621">
    <property type="entry name" value="Phosphoenolpyruvate/pyruvate domain"/>
    <property type="match status" value="1"/>
</dbReference>